<keyword evidence="2" id="KW-1185">Reference proteome</keyword>
<protein>
    <submittedName>
        <fullName evidence="1">Metal-binding protein</fullName>
    </submittedName>
</protein>
<dbReference type="STRING" id="1498499.EP47_07265"/>
<name>A0A0A2T951_9GAMM</name>
<dbReference type="OrthoDB" id="9786771at2"/>
<accession>A0A0A2T951</accession>
<gene>
    <name evidence="1" type="ORF">EP47_07265</name>
</gene>
<organism evidence="1 2">
    <name type="scientific">Legionella norrlandica</name>
    <dbReference type="NCBI Taxonomy" id="1498499"/>
    <lineage>
        <taxon>Bacteria</taxon>
        <taxon>Pseudomonadati</taxon>
        <taxon>Pseudomonadota</taxon>
        <taxon>Gammaproteobacteria</taxon>
        <taxon>Legionellales</taxon>
        <taxon>Legionellaceae</taxon>
        <taxon>Legionella</taxon>
    </lineage>
</organism>
<dbReference type="Proteomes" id="UP000054422">
    <property type="component" value="Unassembled WGS sequence"/>
</dbReference>
<proteinExistence type="predicted"/>
<evidence type="ECO:0000313" key="1">
    <source>
        <dbReference type="EMBL" id="KGP63923.1"/>
    </source>
</evidence>
<dbReference type="GO" id="GO:0005829">
    <property type="term" value="C:cytosol"/>
    <property type="evidence" value="ECO:0007669"/>
    <property type="project" value="TreeGrafter"/>
</dbReference>
<dbReference type="AlphaFoldDB" id="A0A0A2T951"/>
<dbReference type="EMBL" id="JNCF01000008">
    <property type="protein sequence ID" value="KGP63923.1"/>
    <property type="molecule type" value="Genomic_DNA"/>
</dbReference>
<reference evidence="1 2" key="1">
    <citation type="submission" date="2014-05" db="EMBL/GenBank/DDBJ databases">
        <authorList>
            <person name="Rizzardi K."/>
            <person name="Winiecka-Krusnell J."/>
            <person name="Ramliden M."/>
            <person name="Alm E."/>
            <person name="Andersson S."/>
            <person name="Byfors S."/>
        </authorList>
    </citation>
    <scope>NUCLEOTIDE SEQUENCE [LARGE SCALE GENOMIC DNA]</scope>
    <source>
        <strain evidence="1 2">LEGN</strain>
    </source>
</reference>
<comment type="caution">
    <text evidence="1">The sequence shown here is derived from an EMBL/GenBank/DDBJ whole genome shotgun (WGS) entry which is preliminary data.</text>
</comment>
<evidence type="ECO:0000313" key="2">
    <source>
        <dbReference type="Proteomes" id="UP000054422"/>
    </source>
</evidence>
<sequence length="142" mass="16340">MIHLQELAKQGQQESEVALSERLPSFIRPVCHLKAIYHVEAKEDVYLIHLNVQGNLSIICQRCMDDFTVGYENSTVIAVCRNDERAEQLLSQYECVVSSNWQVDLNELIIDELHLYAPQFHSDFNECNSEINEILTGEKESN</sequence>
<dbReference type="RefSeq" id="WP_035887704.1">
    <property type="nucleotide sequence ID" value="NZ_JNCF01000008.1"/>
</dbReference>
<dbReference type="PANTHER" id="PTHR38099:SF1">
    <property type="entry name" value="LARGE RIBOSOMAL RNA SUBUNIT ACCUMULATION PROTEIN YCED"/>
    <property type="match status" value="1"/>
</dbReference>
<dbReference type="PANTHER" id="PTHR38099">
    <property type="entry name" value="LARGE RIBOSOMAL RNA SUBUNIT ACCUMULATION PROTEIN YCED"/>
    <property type="match status" value="1"/>
</dbReference>
<dbReference type="InterPro" id="IPR039255">
    <property type="entry name" value="YceD_bac"/>
</dbReference>